<proteinExistence type="predicted"/>
<comment type="caution">
    <text evidence="2">The sequence shown here is derived from an EMBL/GenBank/DDBJ whole genome shotgun (WGS) entry which is preliminary data.</text>
</comment>
<organism evidence="2 3">
    <name type="scientific">Lacihabitans soyangensis</name>
    <dbReference type="NCBI Taxonomy" id="869394"/>
    <lineage>
        <taxon>Bacteria</taxon>
        <taxon>Pseudomonadati</taxon>
        <taxon>Bacteroidota</taxon>
        <taxon>Cytophagia</taxon>
        <taxon>Cytophagales</taxon>
        <taxon>Leadbetterellaceae</taxon>
        <taxon>Lacihabitans</taxon>
    </lineage>
</organism>
<evidence type="ECO:0000313" key="3">
    <source>
        <dbReference type="Proteomes" id="UP001204144"/>
    </source>
</evidence>
<feature type="transmembrane region" description="Helical" evidence="1">
    <location>
        <begin position="12"/>
        <end position="29"/>
    </location>
</feature>
<accession>A0AAE3H6L3</accession>
<dbReference type="EMBL" id="RJUF01000186">
    <property type="protein sequence ID" value="MCP9765693.1"/>
    <property type="molecule type" value="Genomic_DNA"/>
</dbReference>
<evidence type="ECO:0000313" key="2">
    <source>
        <dbReference type="EMBL" id="MCP9765693.1"/>
    </source>
</evidence>
<reference evidence="2 3" key="1">
    <citation type="submission" date="2018-11" db="EMBL/GenBank/DDBJ databases">
        <title>Novel bacteria species description.</title>
        <authorList>
            <person name="Han J.-H."/>
        </authorList>
    </citation>
    <scope>NUCLEOTIDE SEQUENCE [LARGE SCALE GENOMIC DNA]</scope>
    <source>
        <strain evidence="2 3">KCTC23259</strain>
    </source>
</reference>
<keyword evidence="1" id="KW-0472">Membrane</keyword>
<evidence type="ECO:0000256" key="1">
    <source>
        <dbReference type="SAM" id="Phobius"/>
    </source>
</evidence>
<gene>
    <name evidence="2" type="ORF">EGI31_22385</name>
</gene>
<keyword evidence="1" id="KW-0812">Transmembrane</keyword>
<keyword evidence="3" id="KW-1185">Reference proteome</keyword>
<protein>
    <submittedName>
        <fullName evidence="2">Uncharacterized protein</fullName>
    </submittedName>
</protein>
<dbReference type="Proteomes" id="UP001204144">
    <property type="component" value="Unassembled WGS sequence"/>
</dbReference>
<feature type="transmembrane region" description="Helical" evidence="1">
    <location>
        <begin position="35"/>
        <end position="52"/>
    </location>
</feature>
<keyword evidence="1" id="KW-1133">Transmembrane helix</keyword>
<dbReference type="AlphaFoldDB" id="A0AAE3H6L3"/>
<name>A0AAE3H6L3_9BACT</name>
<sequence>MSNLVNRIQNKFGLLILLYSFIVSVSQIFISISFIFILIEYIGLGIYIIGRFKGKPCLSRREYLKFIKDINSGDNDA</sequence>